<evidence type="ECO:0000256" key="1">
    <source>
        <dbReference type="SAM" id="SignalP"/>
    </source>
</evidence>
<evidence type="ECO:0000313" key="3">
    <source>
        <dbReference type="Proteomes" id="UP000267223"/>
    </source>
</evidence>
<dbReference type="OrthoDB" id="735059at2"/>
<organism evidence="2 3">
    <name type="scientific">Hanamia caeni</name>
    <dbReference type="NCBI Taxonomy" id="2294116"/>
    <lineage>
        <taxon>Bacteria</taxon>
        <taxon>Pseudomonadati</taxon>
        <taxon>Bacteroidota</taxon>
        <taxon>Chitinophagia</taxon>
        <taxon>Chitinophagales</taxon>
        <taxon>Chitinophagaceae</taxon>
        <taxon>Hanamia</taxon>
    </lineage>
</organism>
<protein>
    <submittedName>
        <fullName evidence="2">Uncharacterized protein</fullName>
    </submittedName>
</protein>
<dbReference type="RefSeq" id="WP_123122459.1">
    <property type="nucleotide sequence ID" value="NZ_RJJR01000023.1"/>
</dbReference>
<sequence length="362" mass="40622">MRRIFSTLLSTFLLLLVNNYLHAQGCVAIRTTGGSLCTMQHPDEMASETKPDIWQLNISNRYFNSFRHFVGTVQQKQRLKERSEVINHVNTTDFSVSRDLNRRLSLSVGFPILSTSRSQRARFGNEERYTTHSFGLGDLNITLYRWMMDPAEAHKGNIQLGLGLKFPTGDYKYQDYFPVNDSTKELRTVDQSIQLGDGGTGIIAAANGFYNFTPLVGIYGNLYYLINPREQNGVPTYRSNRNEAIMSVPDQYMARLGLNYGFKGSMKNLSVALGGRLEGIPVYDLIGGSEGFRRPGYIFDIEPGVNLAVKKSTFFLAVPVALIRCRTQSVPDKETTAQTGVYKNGDAAFADYLINVGFTTRF</sequence>
<name>A0A3M9N5Z1_9BACT</name>
<feature type="chain" id="PRO_5018272967" evidence="1">
    <location>
        <begin position="24"/>
        <end position="362"/>
    </location>
</feature>
<feature type="signal peptide" evidence="1">
    <location>
        <begin position="1"/>
        <end position="23"/>
    </location>
</feature>
<dbReference type="EMBL" id="RJJR01000023">
    <property type="protein sequence ID" value="RNI32805.1"/>
    <property type="molecule type" value="Genomic_DNA"/>
</dbReference>
<proteinExistence type="predicted"/>
<reference evidence="2 3" key="1">
    <citation type="submission" date="2018-11" db="EMBL/GenBank/DDBJ databases">
        <title>Draft genome sequence of Ferruginibacter sp. BO-59.</title>
        <authorList>
            <person name="Im W.T."/>
        </authorList>
    </citation>
    <scope>NUCLEOTIDE SEQUENCE [LARGE SCALE GENOMIC DNA]</scope>
    <source>
        <strain evidence="2 3">BO-59</strain>
    </source>
</reference>
<dbReference type="Proteomes" id="UP000267223">
    <property type="component" value="Unassembled WGS sequence"/>
</dbReference>
<dbReference type="AlphaFoldDB" id="A0A3M9N5Z1"/>
<evidence type="ECO:0000313" key="2">
    <source>
        <dbReference type="EMBL" id="RNI32805.1"/>
    </source>
</evidence>
<keyword evidence="3" id="KW-1185">Reference proteome</keyword>
<gene>
    <name evidence="2" type="ORF">EFY79_19620</name>
</gene>
<comment type="caution">
    <text evidence="2">The sequence shown here is derived from an EMBL/GenBank/DDBJ whole genome shotgun (WGS) entry which is preliminary data.</text>
</comment>
<accession>A0A3M9N5Z1</accession>
<keyword evidence="1" id="KW-0732">Signal</keyword>